<dbReference type="EMBL" id="JANSHE010000674">
    <property type="protein sequence ID" value="KAJ3008139.1"/>
    <property type="molecule type" value="Genomic_DNA"/>
</dbReference>
<organism evidence="1 2">
    <name type="scientific">Trametes sanguinea</name>
    <dbReference type="NCBI Taxonomy" id="158606"/>
    <lineage>
        <taxon>Eukaryota</taxon>
        <taxon>Fungi</taxon>
        <taxon>Dikarya</taxon>
        <taxon>Basidiomycota</taxon>
        <taxon>Agaricomycotina</taxon>
        <taxon>Agaricomycetes</taxon>
        <taxon>Polyporales</taxon>
        <taxon>Polyporaceae</taxon>
        <taxon>Trametes</taxon>
    </lineage>
</organism>
<evidence type="ECO:0000313" key="1">
    <source>
        <dbReference type="EMBL" id="KAJ3008139.1"/>
    </source>
</evidence>
<dbReference type="Proteomes" id="UP001144978">
    <property type="component" value="Unassembled WGS sequence"/>
</dbReference>
<name>A0ACC1Q181_9APHY</name>
<accession>A0ACC1Q181</accession>
<sequence length="445" mass="50710">MLRKTSIKMATLNMNGFGNLRADSSDNKWRTMYKMIKNNRIGILVLQETHLTPERRTDIAKMFKGRIKILHSAHPDAPTRKEGVAIVLNRAQIHTNDAQAVEVVPGRALQVSVKCHGNKLLHVLCIYAPTSDGVDERRLFFRKVREFYDMHPGIAKPSVMAGDFNNVEDPIDRLPISEPDASLAELDSLKMELGLMLIDGWRATNPTDRAYTFHRGSGEEATCSRLDRIYVTTEVFDQAREWQIKPPAIKTDHCLVSVQISMADAPMVGKGRPTFALHLTKDKTLAKQLKETGMKALQQLEQMVTRGNRSEDHNPQILLSELKKTWLHLAREREKELVPKLLQEISELNKELHHAQNDQHLTAGARATTCAKLSKRITDLEIKRANQQQLKGKAKHKIEGERPTKYWTRIHKPCAPRELINAFEREDQRDQHGNRVYESDPAEDG</sequence>
<proteinExistence type="predicted"/>
<comment type="caution">
    <text evidence="1">The sequence shown here is derived from an EMBL/GenBank/DDBJ whole genome shotgun (WGS) entry which is preliminary data.</text>
</comment>
<reference evidence="1" key="1">
    <citation type="submission" date="2022-08" db="EMBL/GenBank/DDBJ databases">
        <title>Genome Sequence of Pycnoporus sanguineus.</title>
        <authorList>
            <person name="Buettner E."/>
        </authorList>
    </citation>
    <scope>NUCLEOTIDE SEQUENCE</scope>
    <source>
        <strain evidence="1">CG-C14</strain>
    </source>
</reference>
<evidence type="ECO:0000313" key="2">
    <source>
        <dbReference type="Proteomes" id="UP001144978"/>
    </source>
</evidence>
<protein>
    <submittedName>
        <fullName evidence="1">Uncharacterized protein</fullName>
    </submittedName>
</protein>
<keyword evidence="2" id="KW-1185">Reference proteome</keyword>
<gene>
    <name evidence="1" type="ORF">NUW54_g3268</name>
</gene>